<evidence type="ECO:0000256" key="1">
    <source>
        <dbReference type="ARBA" id="ARBA00007734"/>
    </source>
</evidence>
<dbReference type="SUPFAM" id="SSF53955">
    <property type="entry name" value="Lysozyme-like"/>
    <property type="match status" value="1"/>
</dbReference>
<dbReference type="InterPro" id="IPR008258">
    <property type="entry name" value="Transglycosylase_SLT_dom_1"/>
</dbReference>
<dbReference type="PANTHER" id="PTHR37423:SF2">
    <property type="entry name" value="MEMBRANE-BOUND LYTIC MUREIN TRANSGLYCOSYLASE C"/>
    <property type="match status" value="1"/>
</dbReference>
<dbReference type="EMBL" id="FNCZ01000002">
    <property type="protein sequence ID" value="SDH26772.1"/>
    <property type="molecule type" value="Genomic_DNA"/>
</dbReference>
<dbReference type="InterPro" id="IPR023346">
    <property type="entry name" value="Lysozyme-like_dom_sf"/>
</dbReference>
<dbReference type="CDD" id="cd16894">
    <property type="entry name" value="MltD-like"/>
    <property type="match status" value="1"/>
</dbReference>
<feature type="domain" description="Transglycosylase SLT" evidence="3">
    <location>
        <begin position="104"/>
        <end position="209"/>
    </location>
</feature>
<gene>
    <name evidence="4" type="ORF">SAMN04489796_10277</name>
</gene>
<dbReference type="STRING" id="262004.SAMN04489796_10277"/>
<dbReference type="Gene3D" id="1.10.530.10">
    <property type="match status" value="1"/>
</dbReference>
<keyword evidence="2" id="KW-0472">Membrane</keyword>
<comment type="similarity">
    <text evidence="1">Belongs to the transglycosylase Slt family.</text>
</comment>
<evidence type="ECO:0000313" key="4">
    <source>
        <dbReference type="EMBL" id="SDH26772.1"/>
    </source>
</evidence>
<sequence length="317" mass="35751">MKIIKNSLALIGVICISGLFIFSMQKSPDEIAIPDHLIGKEDPIVNSYNVYALEMPENLNFAGEAVPVNDPDIYERMDRELLVNTYWQSNGLLMFKRAQKYFPIIEPILKKNGVPDDFKYLAVIESGLVQTAKSPAGASGVWQIMSATAKENGLEVNSNVDERYNLEKATEVACDYLKKAKESLGSWTKAAAAYNAGNYGVSRRLKEQDVAGYYDLLLGEETGRYVFRIVALKEILSNPDKYGFNFNKSHLYKEVPTYKVQVDTAVADFAGFAKKFGINYKILKLHNPWLREPHLNNSSRKSYSIEIPKEGYYNTNP</sequence>
<reference evidence="5" key="1">
    <citation type="submission" date="2016-10" db="EMBL/GenBank/DDBJ databases">
        <authorList>
            <person name="Varghese N."/>
            <person name="Submissions S."/>
        </authorList>
    </citation>
    <scope>NUCLEOTIDE SEQUENCE [LARGE SCALE GENOMIC DNA]</scope>
    <source>
        <strain evidence="5">DSM 15363</strain>
    </source>
</reference>
<evidence type="ECO:0000256" key="2">
    <source>
        <dbReference type="SAM" id="Phobius"/>
    </source>
</evidence>
<dbReference type="Proteomes" id="UP000199492">
    <property type="component" value="Unassembled WGS sequence"/>
</dbReference>
<dbReference type="Pfam" id="PF01464">
    <property type="entry name" value="SLT"/>
    <property type="match status" value="1"/>
</dbReference>
<organism evidence="4 5">
    <name type="scientific">Winogradskyella thalassocola</name>
    <dbReference type="NCBI Taxonomy" id="262004"/>
    <lineage>
        <taxon>Bacteria</taxon>
        <taxon>Pseudomonadati</taxon>
        <taxon>Bacteroidota</taxon>
        <taxon>Flavobacteriia</taxon>
        <taxon>Flavobacteriales</taxon>
        <taxon>Flavobacteriaceae</taxon>
        <taxon>Winogradskyella</taxon>
    </lineage>
</organism>
<protein>
    <submittedName>
        <fullName evidence="4">Transglycosylase SLT domain-containing protein</fullName>
    </submittedName>
</protein>
<keyword evidence="2" id="KW-1133">Transmembrane helix</keyword>
<dbReference type="PANTHER" id="PTHR37423">
    <property type="entry name" value="SOLUBLE LYTIC MUREIN TRANSGLYCOSYLASE-RELATED"/>
    <property type="match status" value="1"/>
</dbReference>
<name>A0A1G8B0H5_9FLAO</name>
<dbReference type="AlphaFoldDB" id="A0A1G8B0H5"/>
<dbReference type="RefSeq" id="WP_092466972.1">
    <property type="nucleotide sequence ID" value="NZ_FNCZ01000002.1"/>
</dbReference>
<keyword evidence="2" id="KW-0812">Transmembrane</keyword>
<keyword evidence="5" id="KW-1185">Reference proteome</keyword>
<evidence type="ECO:0000313" key="5">
    <source>
        <dbReference type="Proteomes" id="UP000199492"/>
    </source>
</evidence>
<dbReference type="OrthoDB" id="9815002at2"/>
<proteinExistence type="inferred from homology"/>
<feature type="transmembrane region" description="Helical" evidence="2">
    <location>
        <begin position="7"/>
        <end position="24"/>
    </location>
</feature>
<evidence type="ECO:0000259" key="3">
    <source>
        <dbReference type="Pfam" id="PF01464"/>
    </source>
</evidence>
<accession>A0A1G8B0H5</accession>